<dbReference type="EMBL" id="OV121134">
    <property type="protein sequence ID" value="CAH0553560.1"/>
    <property type="molecule type" value="Genomic_DNA"/>
</dbReference>
<proteinExistence type="predicted"/>
<organism evidence="1 2">
    <name type="scientific">Brassicogethes aeneus</name>
    <name type="common">Rape pollen beetle</name>
    <name type="synonym">Meligethes aeneus</name>
    <dbReference type="NCBI Taxonomy" id="1431903"/>
    <lineage>
        <taxon>Eukaryota</taxon>
        <taxon>Metazoa</taxon>
        <taxon>Ecdysozoa</taxon>
        <taxon>Arthropoda</taxon>
        <taxon>Hexapoda</taxon>
        <taxon>Insecta</taxon>
        <taxon>Pterygota</taxon>
        <taxon>Neoptera</taxon>
        <taxon>Endopterygota</taxon>
        <taxon>Coleoptera</taxon>
        <taxon>Polyphaga</taxon>
        <taxon>Cucujiformia</taxon>
        <taxon>Nitidulidae</taxon>
        <taxon>Meligethinae</taxon>
        <taxon>Brassicogethes</taxon>
    </lineage>
</organism>
<evidence type="ECO:0000313" key="2">
    <source>
        <dbReference type="Proteomes" id="UP001154078"/>
    </source>
</evidence>
<accession>A0A9P0B288</accession>
<dbReference type="AlphaFoldDB" id="A0A9P0B288"/>
<dbReference type="Proteomes" id="UP001154078">
    <property type="component" value="Chromosome 3"/>
</dbReference>
<gene>
    <name evidence="1" type="ORF">MELIAE_LOCUS5522</name>
</gene>
<reference evidence="1" key="1">
    <citation type="submission" date="2021-12" db="EMBL/GenBank/DDBJ databases">
        <authorList>
            <person name="King R."/>
        </authorList>
    </citation>
    <scope>NUCLEOTIDE SEQUENCE</scope>
</reference>
<evidence type="ECO:0000313" key="1">
    <source>
        <dbReference type="EMBL" id="CAH0553560.1"/>
    </source>
</evidence>
<keyword evidence="2" id="KW-1185">Reference proteome</keyword>
<protein>
    <submittedName>
        <fullName evidence="1">Uncharacterized protein</fullName>
    </submittedName>
</protein>
<sequence length="95" mass="11871">MLKKYVNLRIFSNKNISPSSDRLLSWDKKKEPSKEDQYKSKYLEQQQTKSEDSYFYEEDLEKMKSIRKDKQSKRYEHREKLRETIRREIQEKFQK</sequence>
<name>A0A9P0B288_BRAAE</name>